<comment type="caution">
    <text evidence="2">The sequence shown here is derived from an EMBL/GenBank/DDBJ whole genome shotgun (WGS) entry which is preliminary data.</text>
</comment>
<protein>
    <submittedName>
        <fullName evidence="2">Uncharacterized protein</fullName>
    </submittedName>
</protein>
<dbReference type="EMBL" id="JAAKFY010000022">
    <property type="protein sequence ID" value="KAF3837642.1"/>
    <property type="molecule type" value="Genomic_DNA"/>
</dbReference>
<name>A0A7J5XKN2_DISMA</name>
<dbReference type="Proteomes" id="UP000518266">
    <property type="component" value="Unassembled WGS sequence"/>
</dbReference>
<reference evidence="2 3" key="1">
    <citation type="submission" date="2020-03" db="EMBL/GenBank/DDBJ databases">
        <title>Dissostichus mawsoni Genome sequencing and assembly.</title>
        <authorList>
            <person name="Park H."/>
        </authorList>
    </citation>
    <scope>NUCLEOTIDE SEQUENCE [LARGE SCALE GENOMIC DNA]</scope>
    <source>
        <strain evidence="2">DM0001</strain>
        <tissue evidence="2">Muscle</tissue>
    </source>
</reference>
<evidence type="ECO:0000313" key="3">
    <source>
        <dbReference type="Proteomes" id="UP000518266"/>
    </source>
</evidence>
<dbReference type="OrthoDB" id="8956589at2759"/>
<keyword evidence="1" id="KW-0175">Coiled coil</keyword>
<sequence length="179" mass="20944">MQLTRLDVADKNNWLHPQDIDIGLGAESILKSTKGVELTALEFRRDCMQGLSNIVRKVQEKSPLKYPTVRQMACLDPSVMYRDPDRCKRQIKCLVQRFLQDKQLKEVFCWYRIHLDQERRKKELEAQGRKRKAEENHLEELKRRKKSILEVSQGLTRDADRFAEEAEGKAGSKMAMLIS</sequence>
<proteinExistence type="predicted"/>
<dbReference type="AlphaFoldDB" id="A0A7J5XKN2"/>
<evidence type="ECO:0000313" key="2">
    <source>
        <dbReference type="EMBL" id="KAF3837642.1"/>
    </source>
</evidence>
<keyword evidence="3" id="KW-1185">Reference proteome</keyword>
<feature type="coiled-coil region" evidence="1">
    <location>
        <begin position="124"/>
        <end position="158"/>
    </location>
</feature>
<gene>
    <name evidence="2" type="ORF">F7725_009410</name>
</gene>
<feature type="non-terminal residue" evidence="2">
    <location>
        <position position="1"/>
    </location>
</feature>
<organism evidence="2 3">
    <name type="scientific">Dissostichus mawsoni</name>
    <name type="common">Antarctic cod</name>
    <dbReference type="NCBI Taxonomy" id="36200"/>
    <lineage>
        <taxon>Eukaryota</taxon>
        <taxon>Metazoa</taxon>
        <taxon>Chordata</taxon>
        <taxon>Craniata</taxon>
        <taxon>Vertebrata</taxon>
        <taxon>Euteleostomi</taxon>
        <taxon>Actinopterygii</taxon>
        <taxon>Neopterygii</taxon>
        <taxon>Teleostei</taxon>
        <taxon>Neoteleostei</taxon>
        <taxon>Acanthomorphata</taxon>
        <taxon>Eupercaria</taxon>
        <taxon>Perciformes</taxon>
        <taxon>Notothenioidei</taxon>
        <taxon>Nototheniidae</taxon>
        <taxon>Dissostichus</taxon>
    </lineage>
</organism>
<accession>A0A7J5XKN2</accession>
<evidence type="ECO:0000256" key="1">
    <source>
        <dbReference type="SAM" id="Coils"/>
    </source>
</evidence>